<dbReference type="PANTHER" id="PTHR10194:SF142">
    <property type="entry name" value="NEUROFIBROMIN"/>
    <property type="match status" value="1"/>
</dbReference>
<dbReference type="GO" id="GO:0005096">
    <property type="term" value="F:GTPase activator activity"/>
    <property type="evidence" value="ECO:0007669"/>
    <property type="project" value="UniProtKB-KW"/>
</dbReference>
<dbReference type="Pfam" id="PF13716">
    <property type="entry name" value="CRAL_TRIO_2"/>
    <property type="match status" value="1"/>
</dbReference>
<dbReference type="Gene3D" id="3.40.525.10">
    <property type="entry name" value="CRAL-TRIO lipid binding domain"/>
    <property type="match status" value="1"/>
</dbReference>
<dbReference type="InterPro" id="IPR036865">
    <property type="entry name" value="CRAL-TRIO_dom_sf"/>
</dbReference>
<feature type="domain" description="Ras-GAP" evidence="4">
    <location>
        <begin position="1331"/>
        <end position="1523"/>
    </location>
</feature>
<feature type="compositionally biased region" description="Polar residues" evidence="3">
    <location>
        <begin position="2451"/>
        <end position="2463"/>
    </location>
</feature>
<dbReference type="InterPro" id="IPR039360">
    <property type="entry name" value="Ras_GTPase"/>
</dbReference>
<dbReference type="InterPro" id="IPR008936">
    <property type="entry name" value="Rho_GTPase_activation_prot"/>
</dbReference>
<feature type="region of interest" description="Disordered" evidence="3">
    <location>
        <begin position="2440"/>
        <end position="2463"/>
    </location>
</feature>
<dbReference type="Proteomes" id="UP000663864">
    <property type="component" value="Unassembled WGS sequence"/>
</dbReference>
<keyword evidence="2" id="KW-0597">Phosphoprotein</keyword>
<keyword evidence="1" id="KW-0343">GTPase activation</keyword>
<feature type="compositionally biased region" description="Low complexity" evidence="3">
    <location>
        <begin position="1208"/>
        <end position="1220"/>
    </location>
</feature>
<dbReference type="Gene3D" id="1.10.506.10">
    <property type="entry name" value="GTPase Activation - p120gap, domain 1"/>
    <property type="match status" value="3"/>
</dbReference>
<dbReference type="GO" id="GO:0008146">
    <property type="term" value="F:sulfotransferase activity"/>
    <property type="evidence" value="ECO:0007669"/>
    <property type="project" value="InterPro"/>
</dbReference>
<feature type="compositionally biased region" description="Low complexity" evidence="3">
    <location>
        <begin position="986"/>
        <end position="1012"/>
    </location>
</feature>
<feature type="region of interest" description="Disordered" evidence="3">
    <location>
        <begin position="2366"/>
        <end position="2397"/>
    </location>
</feature>
<proteinExistence type="predicted"/>
<accession>A0A815AA43</accession>
<dbReference type="Pfam" id="PF03567">
    <property type="entry name" value="Sulfotransfer_2"/>
    <property type="match status" value="1"/>
</dbReference>
<dbReference type="CDD" id="cd05130">
    <property type="entry name" value="RasGAP_Neurofibromin"/>
    <property type="match status" value="1"/>
</dbReference>
<feature type="region of interest" description="Disordered" evidence="3">
    <location>
        <begin position="1192"/>
        <end position="1220"/>
    </location>
</feature>
<dbReference type="EMBL" id="CAJNOT010001821">
    <property type="protein sequence ID" value="CAF1253214.1"/>
    <property type="molecule type" value="Genomic_DNA"/>
</dbReference>
<dbReference type="InterPro" id="IPR005331">
    <property type="entry name" value="Sulfotransferase"/>
</dbReference>
<dbReference type="SUPFAM" id="SSF48371">
    <property type="entry name" value="ARM repeat"/>
    <property type="match status" value="1"/>
</dbReference>
<dbReference type="SUPFAM" id="SSF48350">
    <property type="entry name" value="GTPase activation domain, GAP"/>
    <property type="match status" value="1"/>
</dbReference>
<feature type="compositionally biased region" description="Polar residues" evidence="3">
    <location>
        <begin position="969"/>
        <end position="985"/>
    </location>
</feature>
<organism evidence="5 6">
    <name type="scientific">Rotaria sordida</name>
    <dbReference type="NCBI Taxonomy" id="392033"/>
    <lineage>
        <taxon>Eukaryota</taxon>
        <taxon>Metazoa</taxon>
        <taxon>Spiralia</taxon>
        <taxon>Gnathifera</taxon>
        <taxon>Rotifera</taxon>
        <taxon>Eurotatoria</taxon>
        <taxon>Bdelloidea</taxon>
        <taxon>Philodinida</taxon>
        <taxon>Philodinidae</taxon>
        <taxon>Rotaria</taxon>
    </lineage>
</organism>
<evidence type="ECO:0000259" key="4">
    <source>
        <dbReference type="PROSITE" id="PS50018"/>
    </source>
</evidence>
<comment type="caution">
    <text evidence="5">The sequence shown here is derived from an EMBL/GenBank/DDBJ whole genome shotgun (WGS) entry which is preliminary data.</text>
</comment>
<dbReference type="InterPro" id="IPR001936">
    <property type="entry name" value="RasGAP_dom"/>
</dbReference>
<gene>
    <name evidence="5" type="ORF">ZHD862_LOCUS25501</name>
</gene>
<sequence>MSTSKPVEWVSALIERFEDQLPIKCGELTNQMRLNLEQNKECLIALSRFKFSLVINGLTDILKTIDNTRYGGFDQEKNIYESYLIVLDAVEQCLANTKDLSTSRLHEAIYVNKLLPVVCKLLNVPGDGITVQHVRQLASNVLFALSVNNFSTLFSKVVSRLECLIATGDETYEAGDLDLIQHMNVDMLKLTRLLNEEVQKWRLLKKIHHTELVKSVEKAIWNWLDTYPEEFTDLQKRPNAELSDNCEKLFELLDSFGEANRRKVQYVWPLQMMLLVLCPIILEELVYALEKGGPCSAEHLRKRNCIDTLKRQLHTQVLGKQHSAGGTESAAVVTFVKLCKVATYINNKDSNNVLFVLVQSVIGDLKLILFNPLRPFSRGQDKINSDLELMIEFFLACLRLNPHNNEVLRICLNLSSPAMFHYVLVKALYRIITQKRLAWWPQIDIVYSRAGELRNMFTDTLNKVSQSSTFSTTPLRISGITGVSALKDILFNPQQLRSQYSQAFKSKTSDRLSYDEGPNNRELLLWIVRLIIVDPYLMLHNPNKLDHETQMSTFELINGLVSLVHDTSMMPDVAHTAMESLLVLHETRHIELWNPEASINTFWSISSQVLFSISQKLVLHQIYEYTSVLRWLREILVLRNAFLLHHKENAYLGSNIPMAKHAHTKLEIVFFIYLWSIDPEAVKIAMSCFALFAYEADIRFGFDETAVLTLLPNYNIYMELSAASTTLVTTGRNALQKKILSILRRIEYATPGNKQAWYDTFVSQQNLAKFLAIYPKRVDDLSSGGSTATSPSVSASETSGFVGSGYGKFGKRRTGVHSSEHDIEDVFHEWANMTGFLCALGSVWLPVKNRPGQHGIPADTRRISMEPVSSDLHYCPVTQFIGDCLKYLVCHNEKFGLQIQRHIQDILGHELNPLCYPILFDQIKIQVDKFFDSTGQVICSEQNTQFIDNVIVIMRSVFEMKAQQVAQNSLEGPTTATKSSSNTLGVPNNNPGPSSSVSNTSNDPSSNSTSVTGRGGPQQINENPLANVNSLEQLVLNIVRYARQLDTSVGTVAIRIRVCQLVESMMKRRDDLSFRQEIKFRNKLVEYLTDWIMGNSHQFNQVHALGQSAAGVGVGSGVNVTTSQLVVDQYQHLTRELDQASMEAVATLLHSLPLQPEESDRGDLMEAKSQLFLKYFTLFMNLLNDCSDDLNDDQSSLSDHQTNTERPTSNITNQTQQQQQQQQSQLINQLQQKQQSLRNSTIVAMSNLLAANIESGLMRSIALGYHRDPQTRAAFMEVLTKILQQGTEFDTLAETVLADRFERLVELVTMIGDKGELPIAMALANVVSPQYMDELARVFVTIFDAKHLLHQLLLNIFAKEVEMADCYQTILRGNGLPTKIMSFCFKLYGSHYLYNLFAPILAKMYIADLRSYEVDPSRIEQHEQLDENRKNLRLLTQDVFQAVIDSSSQFPIQLRILCSCLYQVVQQRFPQHPLQAVSTVIFLRFINPALVLPHEFGIVDAEPLPRIKRGLTLVSKILQNIANNLIFTKEFHMRCFNDYLRSTFDSATNFVLSICESINITTIISTDEQQPIENNISDSTTPSPTYPMSYISDANVLALHRLLWYHQEKIGDYLSSGRDHKAIGRRPFDKMATLLAYLGPPDHRPLDSQWISYDMTATKFEELMAKTQMHEREEFKSLKALNIFYQAGFSKQNNPVFYYIARRFKVNEMNCDLLIYHVLLTLKPFQAKPFELIVDFTHTCTDNRFKTDYLSKWFIYTLLELMEACMNDIPDCEWLAQWQELAKRFAFQFNLALQPRAIIVYGCISKTTSDAEIKALLRILVKALESFSDIDLIDSIIMCLTRLLPLLSPESKIHKFMFWIAISILQLEETQLYASGLALLEQNLHTLDHMLNLFENTTTHQQQTLERIMMDAREPLEWQFKQLDASMGLSFKSNFNFALVGHLIKGFRHPVQSTVARTTRVLSALLSIVAKSESHDKFKVTPTSIPYLAALISVVEEVRTRCPVKHRPVIISSTANSNSTNILPLNYSSISTIHSLSHLPQSYSTTSIADLSGTSSSSPSYVLTNQTINSTLLNVQQSLYSRRQKSWDTSYIDRTRRIGGLLNVSGTRLLTVPSHVRHWHSFDIEHAVPRILTKPASTLVQLQQVKQVVPTISVTPQTTPETQQTPQISETNHLLDPNVLTDTSTQALVLTVLATLVRNTSDENEMRIIYEYLSESSIVFPKVFPVIHNLLDAKINSVLSLSHDESILASVQSIIYQMIACSAGDDASQQQQQLSYLQSCGFGGLWRFAGPFSKTSVQSIIYQMIACSAGDDASQQQQQLSYLQSCGFGGLWRFAGPFNVSRQNPDNVELFVNWLEAMVETCLPSLDEHEDGSESGVNNGNSLTGNNNTRHASLHHHRTFRHHHHYYTTSSTTACLNANLSSSMSSISIESIRSPTDRDGQFFDLNDLNRPAQSQSQNGNYTRSPNQLYQNLFSVRPSFSTHLLNTHQTSNILLSNVSFSYEDQSQCFDKSKSSHQTLSKITRQDKVINYLGFVLRSHSLFYCSVPKVATRTLLTFITYLHIRDDLIPLLTNYSTLNNTLNFTNNLNIFKLADFNQMLLSSTRNNSQSFTNNSISILKSFLSHLMIFNNTNLTKIDLWSMYQKESFPFIRLRTLSDPSILFSSNFTRVIFVRHPFERLASAYVDKIASLKHEPFSLYDNLRRVICRKYSSFYLTRIQKGFYRIHKRISNRTKEPCQKIIPKFEHFIHYLMSDSLKDDVHWQSYSKLCYVCLFKYNFIGKYETIKEDLQQLKLYLGLKSIHSNNENYFTTGKTKEYYKSLYSNLTNELICNLKYFYEDDFKLFNYRLEDYLTDQRTIQCSPSHKRVFKKRIKN</sequence>
<dbReference type="PROSITE" id="PS50018">
    <property type="entry name" value="RAS_GTPASE_ACTIV_2"/>
    <property type="match status" value="1"/>
</dbReference>
<name>A0A815AA43_9BILA</name>
<feature type="region of interest" description="Disordered" evidence="3">
    <location>
        <begin position="969"/>
        <end position="1023"/>
    </location>
</feature>
<dbReference type="InterPro" id="IPR001251">
    <property type="entry name" value="CRAL-TRIO_dom"/>
</dbReference>
<evidence type="ECO:0000313" key="5">
    <source>
        <dbReference type="EMBL" id="CAF1253214.1"/>
    </source>
</evidence>
<evidence type="ECO:0000256" key="2">
    <source>
        <dbReference type="ARBA" id="ARBA00022553"/>
    </source>
</evidence>
<evidence type="ECO:0000313" key="6">
    <source>
        <dbReference type="Proteomes" id="UP000663864"/>
    </source>
</evidence>
<protein>
    <recommendedName>
        <fullName evidence="4">Ras-GAP domain-containing protein</fullName>
    </recommendedName>
</protein>
<reference evidence="5" key="1">
    <citation type="submission" date="2021-02" db="EMBL/GenBank/DDBJ databases">
        <authorList>
            <person name="Nowell W R."/>
        </authorList>
    </citation>
    <scope>NUCLEOTIDE SEQUENCE</scope>
</reference>
<feature type="compositionally biased region" description="Low complexity" evidence="3">
    <location>
        <begin position="2375"/>
        <end position="2389"/>
    </location>
</feature>
<evidence type="ECO:0000256" key="3">
    <source>
        <dbReference type="SAM" id="MobiDB-lite"/>
    </source>
</evidence>
<dbReference type="SMART" id="SM00323">
    <property type="entry name" value="RasGAP"/>
    <property type="match status" value="1"/>
</dbReference>
<evidence type="ECO:0000256" key="1">
    <source>
        <dbReference type="ARBA" id="ARBA00022468"/>
    </source>
</evidence>
<dbReference type="Pfam" id="PF00616">
    <property type="entry name" value="RasGAP"/>
    <property type="match status" value="1"/>
</dbReference>
<dbReference type="GO" id="GO:0016020">
    <property type="term" value="C:membrane"/>
    <property type="evidence" value="ECO:0007669"/>
    <property type="project" value="InterPro"/>
</dbReference>
<dbReference type="PANTHER" id="PTHR10194">
    <property type="entry name" value="RAS GTPASE-ACTIVATING PROTEINS"/>
    <property type="match status" value="1"/>
</dbReference>
<dbReference type="InterPro" id="IPR016024">
    <property type="entry name" value="ARM-type_fold"/>
</dbReference>